<name>A0A644ZNV1_9ZZZZ</name>
<accession>A0A644ZNV1</accession>
<sequence length="69" mass="8194">MDLLIKGIDKNENKCKVCGNEIYSDIIIEKSLLCQYCNNKISNISVEDFEYDYYKEKVKCWLLSNYNIK</sequence>
<comment type="caution">
    <text evidence="1">The sequence shown here is derived from an EMBL/GenBank/DDBJ whole genome shotgun (WGS) entry which is preliminary data.</text>
</comment>
<dbReference type="Pfam" id="PF10764">
    <property type="entry name" value="Gin"/>
    <property type="match status" value="1"/>
</dbReference>
<proteinExistence type="predicted"/>
<evidence type="ECO:0000313" key="1">
    <source>
        <dbReference type="EMBL" id="MPM41511.1"/>
    </source>
</evidence>
<dbReference type="InterPro" id="IPR019700">
    <property type="entry name" value="Sigma-G_inhibitor_Gin"/>
</dbReference>
<dbReference type="EMBL" id="VSSQ01009399">
    <property type="protein sequence ID" value="MPM41511.1"/>
    <property type="molecule type" value="Genomic_DNA"/>
</dbReference>
<reference evidence="1" key="1">
    <citation type="submission" date="2019-08" db="EMBL/GenBank/DDBJ databases">
        <authorList>
            <person name="Kucharzyk K."/>
            <person name="Murdoch R.W."/>
            <person name="Higgins S."/>
            <person name="Loffler F."/>
        </authorList>
    </citation>
    <scope>NUCLEOTIDE SEQUENCE</scope>
</reference>
<gene>
    <name evidence="1" type="ORF">SDC9_88166</name>
</gene>
<organism evidence="1">
    <name type="scientific">bioreactor metagenome</name>
    <dbReference type="NCBI Taxonomy" id="1076179"/>
    <lineage>
        <taxon>unclassified sequences</taxon>
        <taxon>metagenomes</taxon>
        <taxon>ecological metagenomes</taxon>
    </lineage>
</organism>
<dbReference type="AlphaFoldDB" id="A0A644ZNV1"/>
<protein>
    <submittedName>
        <fullName evidence="1">Uncharacterized protein</fullName>
    </submittedName>
</protein>